<dbReference type="PANTHER" id="PTHR36942:SF1">
    <property type="entry name" value="IMMUNITY PROTEIN 72 OF POLYMORPHIC TOXIN SYSTEM-RELATED"/>
    <property type="match status" value="1"/>
</dbReference>
<organism evidence="1 2">
    <name type="scientific">Caenorhabditis briggsae</name>
    <dbReference type="NCBI Taxonomy" id="6238"/>
    <lineage>
        <taxon>Eukaryota</taxon>
        <taxon>Metazoa</taxon>
        <taxon>Ecdysozoa</taxon>
        <taxon>Nematoda</taxon>
        <taxon>Chromadorea</taxon>
        <taxon>Rhabditida</taxon>
        <taxon>Rhabditina</taxon>
        <taxon>Rhabditomorpha</taxon>
        <taxon>Rhabditoidea</taxon>
        <taxon>Rhabditidae</taxon>
        <taxon>Peloderinae</taxon>
        <taxon>Caenorhabditis</taxon>
    </lineage>
</organism>
<accession>A0AAE9JQA6</accession>
<dbReference type="AlphaFoldDB" id="A0AAE9JQA6"/>
<name>A0AAE9JQA6_CAEBR</name>
<keyword evidence="2" id="KW-1185">Reference proteome</keyword>
<sequence length="147" mass="17822">MEDAIDSGFEPVGTKYRYDHLKEVKRVIYKRCFEEGRKFFDMYAEHTREALDEEMKHLIFCHRFLIPYEETERIRNRWKRQDKIFEIQEKSADGVLKRLEKDRMYKDCVLADVHASAIDEFRVKMDDNMKEAINKAVDSRQFAKLFI</sequence>
<proteinExistence type="predicted"/>
<evidence type="ECO:0000313" key="1">
    <source>
        <dbReference type="EMBL" id="UMM38076.1"/>
    </source>
</evidence>
<protein>
    <submittedName>
        <fullName evidence="1">Uncharacterized protein</fullName>
    </submittedName>
</protein>
<dbReference type="Proteomes" id="UP000829354">
    <property type="component" value="Chromosome V"/>
</dbReference>
<evidence type="ECO:0000313" key="2">
    <source>
        <dbReference type="Proteomes" id="UP000829354"/>
    </source>
</evidence>
<gene>
    <name evidence="1" type="ORF">L5515_009636</name>
</gene>
<dbReference type="EMBL" id="CP092624">
    <property type="protein sequence ID" value="UMM38076.1"/>
    <property type="molecule type" value="Genomic_DNA"/>
</dbReference>
<dbReference type="PANTHER" id="PTHR36942">
    <property type="entry name" value="PROTEIN CBG10268"/>
    <property type="match status" value="1"/>
</dbReference>
<reference evidence="1 2" key="1">
    <citation type="submission" date="2022-04" db="EMBL/GenBank/DDBJ databases">
        <title>Chromosome-level reference genomes for two strains of Caenorhabditis briggsae: an improved platform for comparative genomics.</title>
        <authorList>
            <person name="Stevens L."/>
            <person name="Andersen E."/>
        </authorList>
    </citation>
    <scope>NUCLEOTIDE SEQUENCE [LARGE SCALE GENOMIC DNA]</scope>
    <source>
        <strain evidence="1">VX34</strain>
        <tissue evidence="1">Whole-organism</tissue>
    </source>
</reference>